<proteinExistence type="predicted"/>
<protein>
    <recommendedName>
        <fullName evidence="1">CAAX prenyl protease 2/Lysostaphin resistance protein A-like domain-containing protein</fullName>
    </recommendedName>
</protein>
<evidence type="ECO:0000259" key="1">
    <source>
        <dbReference type="Pfam" id="PF02517"/>
    </source>
</evidence>
<sequence length="207" mass="21398">MRHNAFRQLKAVVLAAMLVGWSFVAPRVPAPWRTPAQAGLAGLLIAATRAPLGLRPPQLWRGLRVGAMAGTGAATAVAMTTTLPPVRLGMTDRELPRPAPAWLLLHIPLGTVCAEEAAYRGALAAAANAAFGRTGGRLLQANAFGLSHIADARATGEPVLPTVLVTGLAGWVLGWLGERSGSVLAPILAHLAINETGAAAALALQRR</sequence>
<dbReference type="GO" id="GO:0004175">
    <property type="term" value="F:endopeptidase activity"/>
    <property type="evidence" value="ECO:0007669"/>
    <property type="project" value="UniProtKB-ARBA"/>
</dbReference>
<accession>A0A375YX72</accession>
<name>A0A375YX72_MYCSH</name>
<dbReference type="EMBL" id="UEGW01000001">
    <property type="protein sequence ID" value="SRX93511.1"/>
    <property type="molecule type" value="Genomic_DNA"/>
</dbReference>
<gene>
    <name evidence="2" type="ORF">MSP7336_01749</name>
</gene>
<dbReference type="InterPro" id="IPR015837">
    <property type="entry name" value="UCP026622_CAAX_protease"/>
</dbReference>
<evidence type="ECO:0000313" key="3">
    <source>
        <dbReference type="Proteomes" id="UP000252015"/>
    </source>
</evidence>
<keyword evidence="3" id="KW-1185">Reference proteome</keyword>
<evidence type="ECO:0000313" key="2">
    <source>
        <dbReference type="EMBL" id="SRX93511.1"/>
    </source>
</evidence>
<dbReference type="PIRSF" id="PIRSF026622">
    <property type="entry name" value="Proteas_026622"/>
    <property type="match status" value="1"/>
</dbReference>
<dbReference type="InterPro" id="IPR003675">
    <property type="entry name" value="Rce1/LyrA-like_dom"/>
</dbReference>
<dbReference type="RefSeq" id="WP_113963514.1">
    <property type="nucleotide sequence ID" value="NZ_UEGW01000001.1"/>
</dbReference>
<dbReference type="Proteomes" id="UP000252015">
    <property type="component" value="Unassembled WGS sequence"/>
</dbReference>
<dbReference type="GO" id="GO:0080120">
    <property type="term" value="P:CAAX-box protein maturation"/>
    <property type="evidence" value="ECO:0007669"/>
    <property type="project" value="UniProtKB-ARBA"/>
</dbReference>
<feature type="domain" description="CAAX prenyl protease 2/Lysostaphin resistance protein A-like" evidence="1">
    <location>
        <begin position="99"/>
        <end position="194"/>
    </location>
</feature>
<dbReference type="STRING" id="29313.BHQ16_09395"/>
<dbReference type="AlphaFoldDB" id="A0A375YX72"/>
<organism evidence="2 3">
    <name type="scientific">Mycobacterium shimoidei</name>
    <dbReference type="NCBI Taxonomy" id="29313"/>
    <lineage>
        <taxon>Bacteria</taxon>
        <taxon>Bacillati</taxon>
        <taxon>Actinomycetota</taxon>
        <taxon>Actinomycetes</taxon>
        <taxon>Mycobacteriales</taxon>
        <taxon>Mycobacteriaceae</taxon>
        <taxon>Mycobacterium</taxon>
    </lineage>
</organism>
<dbReference type="Pfam" id="PF02517">
    <property type="entry name" value="Rce1-like"/>
    <property type="match status" value="1"/>
</dbReference>
<reference evidence="2 3" key="1">
    <citation type="submission" date="2018-05" db="EMBL/GenBank/DDBJ databases">
        <authorList>
            <consortium name="IHU Genomes"/>
        </authorList>
    </citation>
    <scope>NUCLEOTIDE SEQUENCE [LARGE SCALE GENOMIC DNA]</scope>
    <source>
        <strain evidence="2 3">P7336</strain>
    </source>
</reference>